<dbReference type="Proteomes" id="UP001597280">
    <property type="component" value="Unassembled WGS sequence"/>
</dbReference>
<evidence type="ECO:0000256" key="1">
    <source>
        <dbReference type="ARBA" id="ARBA00023015"/>
    </source>
</evidence>
<dbReference type="EMBL" id="JBHUFL010000002">
    <property type="protein sequence ID" value="MFD1834914.1"/>
    <property type="molecule type" value="Genomic_DNA"/>
</dbReference>
<dbReference type="RefSeq" id="WP_137771650.1">
    <property type="nucleotide sequence ID" value="NZ_BAAAIS010000002.1"/>
</dbReference>
<keyword evidence="8" id="KW-1185">Reference proteome</keyword>
<dbReference type="SUPFAM" id="SSF48498">
    <property type="entry name" value="Tetracyclin repressor-like, C-terminal domain"/>
    <property type="match status" value="1"/>
</dbReference>
<feature type="compositionally biased region" description="Low complexity" evidence="5">
    <location>
        <begin position="99"/>
        <end position="108"/>
    </location>
</feature>
<dbReference type="SUPFAM" id="SSF46689">
    <property type="entry name" value="Homeodomain-like"/>
    <property type="match status" value="1"/>
</dbReference>
<dbReference type="InterPro" id="IPR001647">
    <property type="entry name" value="HTH_TetR"/>
</dbReference>
<keyword evidence="1" id="KW-0805">Transcription regulation</keyword>
<feature type="region of interest" description="Disordered" evidence="5">
    <location>
        <begin position="1"/>
        <end position="40"/>
    </location>
</feature>
<evidence type="ECO:0000256" key="5">
    <source>
        <dbReference type="SAM" id="MobiDB-lite"/>
    </source>
</evidence>
<dbReference type="InterPro" id="IPR036271">
    <property type="entry name" value="Tet_transcr_reg_TetR-rel_C_sf"/>
</dbReference>
<dbReference type="PANTHER" id="PTHR30055">
    <property type="entry name" value="HTH-TYPE TRANSCRIPTIONAL REGULATOR RUTR"/>
    <property type="match status" value="1"/>
</dbReference>
<evidence type="ECO:0000313" key="7">
    <source>
        <dbReference type="EMBL" id="MFD1834914.1"/>
    </source>
</evidence>
<dbReference type="PRINTS" id="PR00455">
    <property type="entry name" value="HTHTETR"/>
</dbReference>
<dbReference type="PANTHER" id="PTHR30055:SF234">
    <property type="entry name" value="HTH-TYPE TRANSCRIPTIONAL REGULATOR BETI"/>
    <property type="match status" value="1"/>
</dbReference>
<protein>
    <submittedName>
        <fullName evidence="7">TetR/AcrR family transcriptional regulator</fullName>
    </submittedName>
</protein>
<proteinExistence type="predicted"/>
<dbReference type="InterPro" id="IPR050109">
    <property type="entry name" value="HTH-type_TetR-like_transc_reg"/>
</dbReference>
<dbReference type="PROSITE" id="PS50977">
    <property type="entry name" value="HTH_TETR_2"/>
    <property type="match status" value="1"/>
</dbReference>
<sequence length="297" mass="31117">MLSPEGGVSGQGPAPLALSLSDRAGEESPDARSTAAAVAPGPLWDAVRSLDSLDAAVQEAPRTEADDAAVDSDAAGDEHGPAVKTVASLDPAAEEPEAKATAETAQGAARREQILDGASVLFAERGYHGSSLREISRSAAISHPGMLHHFSSKSALLDAVIDRLEAHAQGLLDSVEALSTSPAQLLAALAGPWHPGRPPITLIATLSAEIVDPEHPGRYRMSRLRLVHEHILKQVLAAYAERGLLTPGTDPVFLSRAVFSLLLSLAVRERSVRALQSSSGGEPVEDVRTFVQHFLNG</sequence>
<evidence type="ECO:0000256" key="2">
    <source>
        <dbReference type="ARBA" id="ARBA00023125"/>
    </source>
</evidence>
<dbReference type="Pfam" id="PF00440">
    <property type="entry name" value="TetR_N"/>
    <property type="match status" value="1"/>
</dbReference>
<evidence type="ECO:0000256" key="3">
    <source>
        <dbReference type="ARBA" id="ARBA00023163"/>
    </source>
</evidence>
<comment type="caution">
    <text evidence="7">The sequence shown here is derived from an EMBL/GenBank/DDBJ whole genome shotgun (WGS) entry which is preliminary data.</text>
</comment>
<evidence type="ECO:0000259" key="6">
    <source>
        <dbReference type="PROSITE" id="PS50977"/>
    </source>
</evidence>
<name>A0ABW4PVT3_9MICO</name>
<keyword evidence="3" id="KW-0804">Transcription</keyword>
<feature type="domain" description="HTH tetR-type" evidence="6">
    <location>
        <begin position="108"/>
        <end position="168"/>
    </location>
</feature>
<feature type="DNA-binding region" description="H-T-H motif" evidence="4">
    <location>
        <begin position="131"/>
        <end position="150"/>
    </location>
</feature>
<dbReference type="InterPro" id="IPR009057">
    <property type="entry name" value="Homeodomain-like_sf"/>
</dbReference>
<reference evidence="8" key="1">
    <citation type="journal article" date="2019" name="Int. J. Syst. Evol. Microbiol.">
        <title>The Global Catalogue of Microorganisms (GCM) 10K type strain sequencing project: providing services to taxonomists for standard genome sequencing and annotation.</title>
        <authorList>
            <consortium name="The Broad Institute Genomics Platform"/>
            <consortium name="The Broad Institute Genome Sequencing Center for Infectious Disease"/>
            <person name="Wu L."/>
            <person name="Ma J."/>
        </authorList>
    </citation>
    <scope>NUCLEOTIDE SEQUENCE [LARGE SCALE GENOMIC DNA]</scope>
    <source>
        <strain evidence="8">JCM 11650</strain>
    </source>
</reference>
<evidence type="ECO:0000256" key="4">
    <source>
        <dbReference type="PROSITE-ProRule" id="PRU00335"/>
    </source>
</evidence>
<accession>A0ABW4PVT3</accession>
<evidence type="ECO:0000313" key="8">
    <source>
        <dbReference type="Proteomes" id="UP001597280"/>
    </source>
</evidence>
<organism evidence="7 8">
    <name type="scientific">Brachybacterium rhamnosum</name>
    <dbReference type="NCBI Taxonomy" id="173361"/>
    <lineage>
        <taxon>Bacteria</taxon>
        <taxon>Bacillati</taxon>
        <taxon>Actinomycetota</taxon>
        <taxon>Actinomycetes</taxon>
        <taxon>Micrococcales</taxon>
        <taxon>Dermabacteraceae</taxon>
        <taxon>Brachybacterium</taxon>
    </lineage>
</organism>
<feature type="region of interest" description="Disordered" evidence="5">
    <location>
        <begin position="55"/>
        <end position="109"/>
    </location>
</feature>
<keyword evidence="2 4" id="KW-0238">DNA-binding</keyword>
<gene>
    <name evidence="7" type="ORF">ACFSDA_07470</name>
</gene>
<dbReference type="Gene3D" id="1.10.357.10">
    <property type="entry name" value="Tetracycline Repressor, domain 2"/>
    <property type="match status" value="1"/>
</dbReference>